<dbReference type="Proteomes" id="UP001141806">
    <property type="component" value="Unassembled WGS sequence"/>
</dbReference>
<organism evidence="1 2">
    <name type="scientific">Protea cynaroides</name>
    <dbReference type="NCBI Taxonomy" id="273540"/>
    <lineage>
        <taxon>Eukaryota</taxon>
        <taxon>Viridiplantae</taxon>
        <taxon>Streptophyta</taxon>
        <taxon>Embryophyta</taxon>
        <taxon>Tracheophyta</taxon>
        <taxon>Spermatophyta</taxon>
        <taxon>Magnoliopsida</taxon>
        <taxon>Proteales</taxon>
        <taxon>Proteaceae</taxon>
        <taxon>Protea</taxon>
    </lineage>
</organism>
<reference evidence="1" key="1">
    <citation type="journal article" date="2023" name="Plant J.">
        <title>The genome of the king protea, Protea cynaroides.</title>
        <authorList>
            <person name="Chang J."/>
            <person name="Duong T.A."/>
            <person name="Schoeman C."/>
            <person name="Ma X."/>
            <person name="Roodt D."/>
            <person name="Barker N."/>
            <person name="Li Z."/>
            <person name="Van de Peer Y."/>
            <person name="Mizrachi E."/>
        </authorList>
    </citation>
    <scope>NUCLEOTIDE SEQUENCE</scope>
    <source>
        <tissue evidence="1">Young leaves</tissue>
    </source>
</reference>
<sequence length="137" mass="15439">MEDLSACRPSGDAKLSCCSRSIRGCNPSWKNPSGEWHVGCKLVYELFTDNLTSPLKFGPWRFELTISSSAVWESSFSAILGRRLLIILWVLFPTKGVVKLKDQVTNSEKWFTTSEIEGSITLKLNLSLKKPVIMMPR</sequence>
<proteinExistence type="predicted"/>
<dbReference type="AlphaFoldDB" id="A0A9Q0HCY0"/>
<gene>
    <name evidence="1" type="ORF">NE237_021314</name>
</gene>
<evidence type="ECO:0000313" key="2">
    <source>
        <dbReference type="Proteomes" id="UP001141806"/>
    </source>
</evidence>
<name>A0A9Q0HCY0_9MAGN</name>
<keyword evidence="2" id="KW-1185">Reference proteome</keyword>
<dbReference type="OrthoDB" id="1704526at2759"/>
<evidence type="ECO:0000313" key="1">
    <source>
        <dbReference type="EMBL" id="KAJ4961404.1"/>
    </source>
</evidence>
<accession>A0A9Q0HCY0</accession>
<protein>
    <submittedName>
        <fullName evidence="1">Uncharacterized protein</fullName>
    </submittedName>
</protein>
<dbReference type="EMBL" id="JAMYWD010000009">
    <property type="protein sequence ID" value="KAJ4961404.1"/>
    <property type="molecule type" value="Genomic_DNA"/>
</dbReference>
<comment type="caution">
    <text evidence="1">The sequence shown here is derived from an EMBL/GenBank/DDBJ whole genome shotgun (WGS) entry which is preliminary data.</text>
</comment>